<sequence>MSSAKKVIITFKKGSSEEEREQVLSDVKNQGEYLMRLGHSCGEILQQDNLHSTIMPFVVAQLQEAHFGSLRYDSQGGSHSTIEHVEEDGEVRIQPV</sequence>
<evidence type="ECO:0000313" key="3">
    <source>
        <dbReference type="Proteomes" id="UP000193218"/>
    </source>
</evidence>
<evidence type="ECO:0000313" key="2">
    <source>
        <dbReference type="EMBL" id="ORX40488.1"/>
    </source>
</evidence>
<dbReference type="OrthoDB" id="2568684at2759"/>
<name>A0A1Y1UQX9_9TREE</name>
<organism evidence="2 3">
    <name type="scientific">Kockovaella imperatae</name>
    <dbReference type="NCBI Taxonomy" id="4999"/>
    <lineage>
        <taxon>Eukaryota</taxon>
        <taxon>Fungi</taxon>
        <taxon>Dikarya</taxon>
        <taxon>Basidiomycota</taxon>
        <taxon>Agaricomycotina</taxon>
        <taxon>Tremellomycetes</taxon>
        <taxon>Tremellales</taxon>
        <taxon>Cuniculitremaceae</taxon>
        <taxon>Kockovaella</taxon>
    </lineage>
</organism>
<dbReference type="InterPro" id="IPR037045">
    <property type="entry name" value="S8pro/Inhibitor_I9_sf"/>
</dbReference>
<dbReference type="Gene3D" id="3.30.70.80">
    <property type="entry name" value="Peptidase S8 propeptide/proteinase inhibitor I9"/>
    <property type="match status" value="1"/>
</dbReference>
<dbReference type="RefSeq" id="XP_021874167.1">
    <property type="nucleotide sequence ID" value="XM_022018962.1"/>
</dbReference>
<protein>
    <recommendedName>
        <fullName evidence="4">Stress-response A/B barrel domain-containing protein</fullName>
    </recommendedName>
</protein>
<evidence type="ECO:0000256" key="1">
    <source>
        <dbReference type="SAM" id="MobiDB-lite"/>
    </source>
</evidence>
<dbReference type="InParanoid" id="A0A1Y1UQX9"/>
<comment type="caution">
    <text evidence="2">The sequence shown here is derived from an EMBL/GenBank/DDBJ whole genome shotgun (WGS) entry which is preliminary data.</text>
</comment>
<proteinExistence type="predicted"/>
<keyword evidence="3" id="KW-1185">Reference proteome</keyword>
<dbReference type="GeneID" id="33560771"/>
<feature type="region of interest" description="Disordered" evidence="1">
    <location>
        <begin position="73"/>
        <end position="96"/>
    </location>
</feature>
<gene>
    <name evidence="2" type="ORF">BD324DRAFT_677952</name>
</gene>
<reference evidence="2 3" key="1">
    <citation type="submission" date="2017-03" db="EMBL/GenBank/DDBJ databases">
        <title>Widespread Adenine N6-methylation of Active Genes in Fungi.</title>
        <authorList>
            <consortium name="DOE Joint Genome Institute"/>
            <person name="Mondo S.J."/>
            <person name="Dannebaum R.O."/>
            <person name="Kuo R.C."/>
            <person name="Louie K.B."/>
            <person name="Bewick A.J."/>
            <person name="Labutti K."/>
            <person name="Haridas S."/>
            <person name="Kuo A."/>
            <person name="Salamov A."/>
            <person name="Ahrendt S.R."/>
            <person name="Lau R."/>
            <person name="Bowen B.P."/>
            <person name="Lipzen A."/>
            <person name="Sullivan W."/>
            <person name="Andreopoulos W.B."/>
            <person name="Clum A."/>
            <person name="Lindquist E."/>
            <person name="Daum C."/>
            <person name="Northen T.R."/>
            <person name="Ramamoorthy G."/>
            <person name="Schmitz R.J."/>
            <person name="Gryganskyi A."/>
            <person name="Culley D."/>
            <person name="Magnuson J."/>
            <person name="James T.Y."/>
            <person name="O'Malley M.A."/>
            <person name="Stajich J.E."/>
            <person name="Spatafora J.W."/>
            <person name="Visel A."/>
            <person name="Grigoriev I.V."/>
        </authorList>
    </citation>
    <scope>NUCLEOTIDE SEQUENCE [LARGE SCALE GENOMIC DNA]</scope>
    <source>
        <strain evidence="2 3">NRRL Y-17943</strain>
    </source>
</reference>
<dbReference type="EMBL" id="NBSH01000001">
    <property type="protein sequence ID" value="ORX40488.1"/>
    <property type="molecule type" value="Genomic_DNA"/>
</dbReference>
<dbReference type="Proteomes" id="UP000193218">
    <property type="component" value="Unassembled WGS sequence"/>
</dbReference>
<accession>A0A1Y1UQX9</accession>
<evidence type="ECO:0008006" key="4">
    <source>
        <dbReference type="Google" id="ProtNLM"/>
    </source>
</evidence>
<dbReference type="AlphaFoldDB" id="A0A1Y1UQX9"/>